<name>A0A2N6UI99_9FIRM</name>
<keyword evidence="1" id="KW-0812">Transmembrane</keyword>
<dbReference type="EMBL" id="PNHP01000004">
    <property type="protein sequence ID" value="PMC81263.1"/>
    <property type="molecule type" value="Genomic_DNA"/>
</dbReference>
<accession>A0A2N6UI99</accession>
<comment type="caution">
    <text evidence="2">The sequence shown here is derived from an EMBL/GenBank/DDBJ whole genome shotgun (WGS) entry which is preliminary data.</text>
</comment>
<dbReference type="AlphaFoldDB" id="A0A2N6UI99"/>
<sequence length="459" mass="48548">MSDNRILIALIVGLVLLIGLIVKTKIHTFLALIISALFIGVAGGMPYEEVIKSVTDGFGGTLGSIGIIIGFGVMMGQLFEISNAAKRMALTFIKIFGKGREDLAMAITGFLVSIPIYCDSGFIILFPVAKALSKNTRKSVITLGLALASGLVITHTLVPPTPGPVGAAGIFGANVGAVILWGIVIAIPMVVATLLYARYYGKKVYQLPDENGDWIRPEIQEESKIVDYKLDENEKMPSATIAFLPIIVPIILILINTIIGALSKVKGFEIKGILSAFVFLGTPIVAVGIGLVIAIITLTKNMSRDKVIKELEIGIQSAGIIILVTGGGGALGKVLTESGVGSDIATSISKMKINPLLLPFIISTLIRFIQGSGTVAMLTSASISAPIVLELGVDPVFATLSACVGSIFFSYFNDSFFWVVNRSLGLTKAKEQIKGYSIISTIAWAVGFVSIVILNLLFG</sequence>
<feature type="transmembrane region" description="Helical" evidence="1">
    <location>
        <begin position="356"/>
        <end position="383"/>
    </location>
</feature>
<dbReference type="GeneID" id="84578936"/>
<dbReference type="RefSeq" id="WP_102198289.1">
    <property type="nucleotide sequence ID" value="NZ_JAHAHW010000003.1"/>
</dbReference>
<feature type="transmembrane region" description="Helical" evidence="1">
    <location>
        <begin position="6"/>
        <end position="22"/>
    </location>
</feature>
<dbReference type="Proteomes" id="UP000235658">
    <property type="component" value="Unassembled WGS sequence"/>
</dbReference>
<evidence type="ECO:0000313" key="2">
    <source>
        <dbReference type="EMBL" id="PMC81263.1"/>
    </source>
</evidence>
<feature type="transmembrane region" description="Helical" evidence="1">
    <location>
        <begin position="239"/>
        <end position="262"/>
    </location>
</feature>
<feature type="transmembrane region" description="Helical" evidence="1">
    <location>
        <begin position="170"/>
        <end position="197"/>
    </location>
</feature>
<dbReference type="NCBIfam" id="TIGR00791">
    <property type="entry name" value="gntP"/>
    <property type="match status" value="1"/>
</dbReference>
<dbReference type="PANTHER" id="PTHR30354:SF11">
    <property type="entry name" value="PERMEASE"/>
    <property type="match status" value="1"/>
</dbReference>
<feature type="transmembrane region" description="Helical" evidence="1">
    <location>
        <begin position="103"/>
        <end position="128"/>
    </location>
</feature>
<feature type="transmembrane region" description="Helical" evidence="1">
    <location>
        <begin position="433"/>
        <end position="458"/>
    </location>
</feature>
<keyword evidence="1" id="KW-1133">Transmembrane helix</keyword>
<dbReference type="GO" id="GO:0015128">
    <property type="term" value="F:gluconate transmembrane transporter activity"/>
    <property type="evidence" value="ECO:0007669"/>
    <property type="project" value="InterPro"/>
</dbReference>
<feature type="transmembrane region" description="Helical" evidence="1">
    <location>
        <begin position="29"/>
        <end position="47"/>
    </location>
</feature>
<proteinExistence type="predicted"/>
<dbReference type="PANTHER" id="PTHR30354">
    <property type="entry name" value="GNT FAMILY GLUCONATE TRANSPORTER"/>
    <property type="match status" value="1"/>
</dbReference>
<feature type="transmembrane region" description="Helical" evidence="1">
    <location>
        <begin position="140"/>
        <end position="158"/>
    </location>
</feature>
<dbReference type="InterPro" id="IPR003474">
    <property type="entry name" value="Glcn_transporter"/>
</dbReference>
<dbReference type="GO" id="GO:0005886">
    <property type="term" value="C:plasma membrane"/>
    <property type="evidence" value="ECO:0007669"/>
    <property type="project" value="TreeGrafter"/>
</dbReference>
<dbReference type="Pfam" id="PF02447">
    <property type="entry name" value="GntP_permease"/>
    <property type="match status" value="1"/>
</dbReference>
<feature type="transmembrane region" description="Helical" evidence="1">
    <location>
        <begin position="274"/>
        <end position="298"/>
    </location>
</feature>
<feature type="transmembrane region" description="Helical" evidence="1">
    <location>
        <begin position="395"/>
        <end position="412"/>
    </location>
</feature>
<gene>
    <name evidence="2" type="ORF">CJ192_07025</name>
</gene>
<dbReference type="PIRSF" id="PIRSF002746">
    <property type="entry name" value="Gluconate_transporter"/>
    <property type="match status" value="1"/>
</dbReference>
<reference evidence="2 3" key="1">
    <citation type="submission" date="2017-09" db="EMBL/GenBank/DDBJ databases">
        <title>Bacterial strain isolated from the female urinary microbiota.</title>
        <authorList>
            <person name="Thomas-White K."/>
            <person name="Kumar N."/>
            <person name="Forster S."/>
            <person name="Putonti C."/>
            <person name="Lawley T."/>
            <person name="Wolfe A.J."/>
        </authorList>
    </citation>
    <scope>NUCLEOTIDE SEQUENCE [LARGE SCALE GENOMIC DNA]</scope>
    <source>
        <strain evidence="2 3">UMB0204</strain>
    </source>
</reference>
<protein>
    <submittedName>
        <fullName evidence="2">Gluconate permease</fullName>
    </submittedName>
</protein>
<evidence type="ECO:0000256" key="1">
    <source>
        <dbReference type="SAM" id="Phobius"/>
    </source>
</evidence>
<organism evidence="2 3">
    <name type="scientific">Anaerococcus hydrogenalis</name>
    <dbReference type="NCBI Taxonomy" id="33029"/>
    <lineage>
        <taxon>Bacteria</taxon>
        <taxon>Bacillati</taxon>
        <taxon>Bacillota</taxon>
        <taxon>Tissierellia</taxon>
        <taxon>Tissierellales</taxon>
        <taxon>Peptoniphilaceae</taxon>
        <taxon>Anaerococcus</taxon>
    </lineage>
</organism>
<evidence type="ECO:0000313" key="3">
    <source>
        <dbReference type="Proteomes" id="UP000235658"/>
    </source>
</evidence>
<feature type="transmembrane region" description="Helical" evidence="1">
    <location>
        <begin position="59"/>
        <end position="82"/>
    </location>
</feature>
<feature type="transmembrane region" description="Helical" evidence="1">
    <location>
        <begin position="313"/>
        <end position="335"/>
    </location>
</feature>
<keyword evidence="1" id="KW-0472">Membrane</keyword>